<accession>A0AAV6IJ78</accession>
<gene>
    <name evidence="2" type="ORF">RHGRI_029296</name>
</gene>
<name>A0AAV6IJ78_9ERIC</name>
<protein>
    <submittedName>
        <fullName evidence="2">Uncharacterized protein</fullName>
    </submittedName>
</protein>
<keyword evidence="3" id="KW-1185">Reference proteome</keyword>
<evidence type="ECO:0000313" key="3">
    <source>
        <dbReference type="Proteomes" id="UP000823749"/>
    </source>
</evidence>
<evidence type="ECO:0000256" key="1">
    <source>
        <dbReference type="SAM" id="MobiDB-lite"/>
    </source>
</evidence>
<evidence type="ECO:0000313" key="2">
    <source>
        <dbReference type="EMBL" id="KAG5528562.1"/>
    </source>
</evidence>
<dbReference type="Proteomes" id="UP000823749">
    <property type="component" value="Chromosome 10"/>
</dbReference>
<proteinExistence type="predicted"/>
<feature type="region of interest" description="Disordered" evidence="1">
    <location>
        <begin position="179"/>
        <end position="198"/>
    </location>
</feature>
<dbReference type="AlphaFoldDB" id="A0AAV6IJ78"/>
<organism evidence="2 3">
    <name type="scientific">Rhododendron griersonianum</name>
    <dbReference type="NCBI Taxonomy" id="479676"/>
    <lineage>
        <taxon>Eukaryota</taxon>
        <taxon>Viridiplantae</taxon>
        <taxon>Streptophyta</taxon>
        <taxon>Embryophyta</taxon>
        <taxon>Tracheophyta</taxon>
        <taxon>Spermatophyta</taxon>
        <taxon>Magnoliopsida</taxon>
        <taxon>eudicotyledons</taxon>
        <taxon>Gunneridae</taxon>
        <taxon>Pentapetalae</taxon>
        <taxon>asterids</taxon>
        <taxon>Ericales</taxon>
        <taxon>Ericaceae</taxon>
        <taxon>Ericoideae</taxon>
        <taxon>Rhodoreae</taxon>
        <taxon>Rhododendron</taxon>
    </lineage>
</organism>
<reference evidence="2" key="1">
    <citation type="submission" date="2020-08" db="EMBL/GenBank/DDBJ databases">
        <title>Plant Genome Project.</title>
        <authorList>
            <person name="Zhang R.-G."/>
        </authorList>
    </citation>
    <scope>NUCLEOTIDE SEQUENCE</scope>
    <source>
        <strain evidence="2">WSP0</strain>
        <tissue evidence="2">Leaf</tissue>
    </source>
</reference>
<dbReference type="EMBL" id="JACTNZ010000010">
    <property type="protein sequence ID" value="KAG5528562.1"/>
    <property type="molecule type" value="Genomic_DNA"/>
</dbReference>
<sequence length="253" mass="28779">MLISIAHIHPKRKQSIPFWSSKFSKNPSRYKPKPVGEPNPIRRPIFGIPAPSNGECIPPSFPNGVFTEKLRNAKNQSSRTWLKNPVEKKVTKSTWPDFGFADIHRVFLVELFHVHVHVGVTPSNVEGGARLKRREVDLDDALVEDTPPLKIKGTRPQENHDVEGSLKVRSRFGSVAHGIKGKHHRLDVQESAQKRTRSVNVARGIKAKHPRSRKHRDVNEREIRETVYRASLNGIKTLIDELNLSEEHKNVLI</sequence>
<comment type="caution">
    <text evidence="2">The sequence shown here is derived from an EMBL/GenBank/DDBJ whole genome shotgun (WGS) entry which is preliminary data.</text>
</comment>